<evidence type="ECO:0000259" key="2">
    <source>
        <dbReference type="SMART" id="SM00198"/>
    </source>
</evidence>
<gene>
    <name evidence="3" type="ORF">HJC23_000180</name>
</gene>
<dbReference type="Gene3D" id="3.40.33.10">
    <property type="entry name" value="CAP"/>
    <property type="match status" value="1"/>
</dbReference>
<name>A0ABD3QEL2_9STRA</name>
<dbReference type="InterPro" id="IPR035940">
    <property type="entry name" value="CAP_sf"/>
</dbReference>
<sequence>MRALFTLALLLAAYCDAGALRKNNEGFDVVGGSPIYESFTSEGFRRSLSLEEKDFVLEEADVEKVYVNNESIELVDPMSGRRDQSTRCQSNERSFQLTFKTDAYGEETSYKLERRNADGTWTRIDYGPKNNQKYAGKTEYNPSPTCVAGGKTYRLTMMDSGKDGLCCKYTKGMYQYSLDGVMKYSSNNMQTFTQKAVKVFTVAMPTSSLPLSGRNSVCGSGEQQIRIELQVDKYGDENSWELRSLSNNKVIKSVDKGTYTANESDEFELCVEDGKYRFTIWDGTGDGICCRNGNGYYKLYMDGDVMVDERFFNTGTKVSHDIIVGYSKSLSLTDREQAYLDGHNWRREQYHEAEGETYVPLKWSKGLANNAANWAEQLLDDCNVVGVKHEPNVEQGENLAKNAGSGSWGQLYPVENIVRRWVEREESFEYPHNAHLTQALWRSSRYVGCAESTKTMSNGGTCHVQVCRYARAGNCNMGKYNPGTGDNWKIPMLMDSNPCGPACPPEGCF</sequence>
<feature type="chain" id="PRO_5044774607" description="SCP domain-containing protein" evidence="1">
    <location>
        <begin position="20"/>
        <end position="509"/>
    </location>
</feature>
<reference evidence="3 4" key="1">
    <citation type="journal article" date="2020" name="G3 (Bethesda)">
        <title>Improved Reference Genome for Cyclotella cryptica CCMP332, a Model for Cell Wall Morphogenesis, Salinity Adaptation, and Lipid Production in Diatoms (Bacillariophyta).</title>
        <authorList>
            <person name="Roberts W.R."/>
            <person name="Downey K.M."/>
            <person name="Ruck E.C."/>
            <person name="Traller J.C."/>
            <person name="Alverson A.J."/>
        </authorList>
    </citation>
    <scope>NUCLEOTIDE SEQUENCE [LARGE SCALE GENOMIC DNA]</scope>
    <source>
        <strain evidence="3 4">CCMP332</strain>
    </source>
</reference>
<dbReference type="InterPro" id="IPR001283">
    <property type="entry name" value="CRISP-related"/>
</dbReference>
<feature type="signal peptide" evidence="1">
    <location>
        <begin position="1"/>
        <end position="19"/>
    </location>
</feature>
<keyword evidence="4" id="KW-1185">Reference proteome</keyword>
<evidence type="ECO:0000313" key="4">
    <source>
        <dbReference type="Proteomes" id="UP001516023"/>
    </source>
</evidence>
<evidence type="ECO:0000313" key="3">
    <source>
        <dbReference type="EMBL" id="KAL3798266.1"/>
    </source>
</evidence>
<organism evidence="3 4">
    <name type="scientific">Cyclotella cryptica</name>
    <dbReference type="NCBI Taxonomy" id="29204"/>
    <lineage>
        <taxon>Eukaryota</taxon>
        <taxon>Sar</taxon>
        <taxon>Stramenopiles</taxon>
        <taxon>Ochrophyta</taxon>
        <taxon>Bacillariophyta</taxon>
        <taxon>Coscinodiscophyceae</taxon>
        <taxon>Thalassiosirophycidae</taxon>
        <taxon>Stephanodiscales</taxon>
        <taxon>Stephanodiscaceae</taxon>
        <taxon>Cyclotella</taxon>
    </lineage>
</organism>
<accession>A0ABD3QEL2</accession>
<dbReference type="PANTHER" id="PTHR10334">
    <property type="entry name" value="CYSTEINE-RICH SECRETORY PROTEIN-RELATED"/>
    <property type="match status" value="1"/>
</dbReference>
<evidence type="ECO:0000256" key="1">
    <source>
        <dbReference type="SAM" id="SignalP"/>
    </source>
</evidence>
<proteinExistence type="predicted"/>
<protein>
    <recommendedName>
        <fullName evidence="2">SCP domain-containing protein</fullName>
    </recommendedName>
</protein>
<dbReference type="Proteomes" id="UP001516023">
    <property type="component" value="Unassembled WGS sequence"/>
</dbReference>
<feature type="domain" description="SCP" evidence="2">
    <location>
        <begin position="334"/>
        <end position="477"/>
    </location>
</feature>
<dbReference type="AlphaFoldDB" id="A0ABD3QEL2"/>
<keyword evidence="1" id="KW-0732">Signal</keyword>
<dbReference type="SUPFAM" id="SSF55797">
    <property type="entry name" value="PR-1-like"/>
    <property type="match status" value="1"/>
</dbReference>
<dbReference type="InterPro" id="IPR014044">
    <property type="entry name" value="CAP_dom"/>
</dbReference>
<dbReference type="EMBL" id="JABMIG020000047">
    <property type="protein sequence ID" value="KAL3798266.1"/>
    <property type="molecule type" value="Genomic_DNA"/>
</dbReference>
<dbReference type="FunFam" id="3.40.33.10:FF:000029">
    <property type="entry name" value="Predicted protein"/>
    <property type="match status" value="1"/>
</dbReference>
<dbReference type="Pfam" id="PF00188">
    <property type="entry name" value="CAP"/>
    <property type="match status" value="1"/>
</dbReference>
<dbReference type="SMART" id="SM00198">
    <property type="entry name" value="SCP"/>
    <property type="match status" value="1"/>
</dbReference>
<comment type="caution">
    <text evidence="3">The sequence shown here is derived from an EMBL/GenBank/DDBJ whole genome shotgun (WGS) entry which is preliminary data.</text>
</comment>